<name>A0A0K2UBM5_LEPSM</name>
<dbReference type="OrthoDB" id="26149at2759"/>
<dbReference type="InterPro" id="IPR016024">
    <property type="entry name" value="ARM-type_fold"/>
</dbReference>
<dbReference type="InterPro" id="IPR040144">
    <property type="entry name" value="RAP1GDS1"/>
</dbReference>
<dbReference type="AlphaFoldDB" id="A0A0K2UBM5"/>
<dbReference type="GO" id="GO:0005085">
    <property type="term" value="F:guanyl-nucleotide exchange factor activity"/>
    <property type="evidence" value="ECO:0007669"/>
    <property type="project" value="InterPro"/>
</dbReference>
<dbReference type="InterPro" id="IPR011989">
    <property type="entry name" value="ARM-like"/>
</dbReference>
<dbReference type="SUPFAM" id="SSF48371">
    <property type="entry name" value="ARM repeat"/>
    <property type="match status" value="2"/>
</dbReference>
<sequence length="639" mass="70556">MEELSDLLNLLGSAVGRALQGEENVEELDGKLVEAHSFLKRLSCVPDEGEPDRSRSSELLSASSLQEDQADKLIELCKDTLSHEDVGESSKKLGAQLLVEIARTNTGRRIMRTTGLVPTLSAVLESNCPLETAVQICRVLGNLSYESDEGRHQILAHSDCLIHLHHLAKNSDKSQDPGQRLPVILPRFLLNFTSSNCPEFAEKIAEIGFIDTIVQNVLSTTTNDAVFNSSLVFFVCICEGPTVIKIFHDQADITPAITHILNHTTSPEVTEVALELIRFLVVDSDLSLKLAKSGLCTTIVERVLGRWRSQEFSVHRAKGCNMLINIMSHADSMKYLYALDNGHLKDKFLEWLEDDGIEMKLKVTAALAIGNFACSEENSVTLVANGTSKLLIRLLCKHQNPVKDLEIQHALLGSLRNLTVNPGSRTQLLNEGLLEPCIALTESLSPIPSYSVISKLVPVIRLLVDGSKTASLRIGEDRSLLSKYTEWGSEDNQWLKSASGRLLATLVKNSQSVEVMKNVVEVGGMPLITMMLISHHQKMLNESLITLVLMANVLPKDIVVAQLYTDLIINGIKSSLTESEHPVKVKKNALTLVSSLLKVRPEQFKSMLKDLNFLEALEHESIKDLSEAIQLRDSIENDC</sequence>
<evidence type="ECO:0000313" key="1">
    <source>
        <dbReference type="EMBL" id="CDW35475.1"/>
    </source>
</evidence>
<organism evidence="1">
    <name type="scientific">Lepeophtheirus salmonis</name>
    <name type="common">Salmon louse</name>
    <name type="synonym">Caligus salmonis</name>
    <dbReference type="NCBI Taxonomy" id="72036"/>
    <lineage>
        <taxon>Eukaryota</taxon>
        <taxon>Metazoa</taxon>
        <taxon>Ecdysozoa</taxon>
        <taxon>Arthropoda</taxon>
        <taxon>Crustacea</taxon>
        <taxon>Multicrustacea</taxon>
        <taxon>Hexanauplia</taxon>
        <taxon>Copepoda</taxon>
        <taxon>Siphonostomatoida</taxon>
        <taxon>Caligidae</taxon>
        <taxon>Lepeophtheirus</taxon>
    </lineage>
</organism>
<dbReference type="EMBL" id="HACA01018114">
    <property type="protein sequence ID" value="CDW35475.1"/>
    <property type="molecule type" value="Transcribed_RNA"/>
</dbReference>
<dbReference type="Gene3D" id="1.25.10.10">
    <property type="entry name" value="Leucine-rich Repeat Variant"/>
    <property type="match status" value="2"/>
</dbReference>
<protein>
    <submittedName>
        <fullName evidence="1">Rap1 GTPaseGDP dissociation stimulator 1like [Aplysia californica]</fullName>
    </submittedName>
</protein>
<proteinExistence type="predicted"/>
<dbReference type="PANTHER" id="PTHR10957">
    <property type="entry name" value="RAP1 GTPASE-GDP DISSOCIATION STIMULATOR 1"/>
    <property type="match status" value="1"/>
</dbReference>
<reference evidence="1" key="1">
    <citation type="submission" date="2014-05" db="EMBL/GenBank/DDBJ databases">
        <authorList>
            <person name="Chronopoulou M."/>
        </authorList>
    </citation>
    <scope>NUCLEOTIDE SEQUENCE</scope>
    <source>
        <tissue evidence="1">Whole organism</tissue>
    </source>
</reference>
<accession>A0A0K2UBM5</accession>